<evidence type="ECO:0000256" key="3">
    <source>
        <dbReference type="PROSITE-ProRule" id="PRU00169"/>
    </source>
</evidence>
<dbReference type="InterPro" id="IPR001789">
    <property type="entry name" value="Sig_transdc_resp-reg_receiver"/>
</dbReference>
<dbReference type="PROSITE" id="PS00622">
    <property type="entry name" value="HTH_LUXR_1"/>
    <property type="match status" value="1"/>
</dbReference>
<accession>S7UKU8</accession>
<dbReference type="OrthoDB" id="9780312at2"/>
<dbReference type="GO" id="GO:0000160">
    <property type="term" value="P:phosphorelay signal transduction system"/>
    <property type="evidence" value="ECO:0007669"/>
    <property type="project" value="InterPro"/>
</dbReference>
<dbReference type="STRING" id="1121439.dsat_0384"/>
<proteinExistence type="predicted"/>
<dbReference type="Pfam" id="PF00072">
    <property type="entry name" value="Response_reg"/>
    <property type="match status" value="1"/>
</dbReference>
<dbReference type="InterPro" id="IPR000792">
    <property type="entry name" value="Tscrpt_reg_LuxR_C"/>
</dbReference>
<feature type="modified residue" description="4-aspartylphosphate" evidence="3">
    <location>
        <position position="57"/>
    </location>
</feature>
<evidence type="ECO:0000256" key="1">
    <source>
        <dbReference type="ARBA" id="ARBA00022553"/>
    </source>
</evidence>
<feature type="domain" description="Response regulatory" evidence="5">
    <location>
        <begin position="6"/>
        <end position="122"/>
    </location>
</feature>
<dbReference type="AlphaFoldDB" id="S7UKU8"/>
<dbReference type="RefSeq" id="WP_020887078.1">
    <property type="nucleotide sequence ID" value="NZ_ATHI01000026.1"/>
</dbReference>
<evidence type="ECO:0000313" key="6">
    <source>
        <dbReference type="EMBL" id="EPR32943.1"/>
    </source>
</evidence>
<dbReference type="EMBL" id="ATHI01000026">
    <property type="protein sequence ID" value="EPR32943.1"/>
    <property type="molecule type" value="Genomic_DNA"/>
</dbReference>
<dbReference type="SMART" id="SM00448">
    <property type="entry name" value="REC"/>
    <property type="match status" value="1"/>
</dbReference>
<gene>
    <name evidence="6" type="ORF">dsat_0384</name>
</gene>
<dbReference type="PANTHER" id="PTHR43214">
    <property type="entry name" value="TWO-COMPONENT RESPONSE REGULATOR"/>
    <property type="match status" value="1"/>
</dbReference>
<feature type="domain" description="HTH luxR-type" evidence="4">
    <location>
        <begin position="144"/>
        <end position="209"/>
    </location>
</feature>
<evidence type="ECO:0000259" key="5">
    <source>
        <dbReference type="PROSITE" id="PS50110"/>
    </source>
</evidence>
<dbReference type="InterPro" id="IPR058245">
    <property type="entry name" value="NreC/VraR/RcsB-like_REC"/>
</dbReference>
<evidence type="ECO:0000259" key="4">
    <source>
        <dbReference type="PROSITE" id="PS50043"/>
    </source>
</evidence>
<dbReference type="PROSITE" id="PS50043">
    <property type="entry name" value="HTH_LUXR_2"/>
    <property type="match status" value="1"/>
</dbReference>
<organism evidence="6 7">
    <name type="scientific">Alkalidesulfovibrio alkalitolerans DSM 16529</name>
    <dbReference type="NCBI Taxonomy" id="1121439"/>
    <lineage>
        <taxon>Bacteria</taxon>
        <taxon>Pseudomonadati</taxon>
        <taxon>Thermodesulfobacteriota</taxon>
        <taxon>Desulfovibrionia</taxon>
        <taxon>Desulfovibrionales</taxon>
        <taxon>Desulfovibrionaceae</taxon>
        <taxon>Alkalidesulfovibrio</taxon>
    </lineage>
</organism>
<name>S7UKU8_9BACT</name>
<dbReference type="PROSITE" id="PS50110">
    <property type="entry name" value="RESPONSE_REGULATORY"/>
    <property type="match status" value="1"/>
</dbReference>
<dbReference type="SUPFAM" id="SSF46894">
    <property type="entry name" value="C-terminal effector domain of the bipartite response regulators"/>
    <property type="match status" value="1"/>
</dbReference>
<dbReference type="GO" id="GO:0003677">
    <property type="term" value="F:DNA binding"/>
    <property type="evidence" value="ECO:0007669"/>
    <property type="project" value="UniProtKB-KW"/>
</dbReference>
<protein>
    <submittedName>
        <fullName evidence="6">Two component transcriptional regulator, LuxR family</fullName>
    </submittedName>
</protein>
<comment type="caution">
    <text evidence="6">The sequence shown here is derived from an EMBL/GenBank/DDBJ whole genome shotgun (WGS) entry which is preliminary data.</text>
</comment>
<dbReference type="PATRIC" id="fig|1121439.3.peg.1733"/>
<keyword evidence="2" id="KW-0238">DNA-binding</keyword>
<dbReference type="GO" id="GO:0006355">
    <property type="term" value="P:regulation of DNA-templated transcription"/>
    <property type="evidence" value="ECO:0007669"/>
    <property type="project" value="InterPro"/>
</dbReference>
<dbReference type="Proteomes" id="UP000014975">
    <property type="component" value="Unassembled WGS sequence"/>
</dbReference>
<dbReference type="InterPro" id="IPR016032">
    <property type="entry name" value="Sig_transdc_resp-reg_C-effctor"/>
</dbReference>
<reference evidence="6 7" key="1">
    <citation type="journal article" date="2013" name="Genome Announc.">
        <title>Draft genome sequences for three mercury-methylating, sulfate-reducing bacteria.</title>
        <authorList>
            <person name="Brown S.D."/>
            <person name="Hurt R.A.Jr."/>
            <person name="Gilmour C.C."/>
            <person name="Elias D.A."/>
        </authorList>
    </citation>
    <scope>NUCLEOTIDE SEQUENCE [LARGE SCALE GENOMIC DNA]</scope>
    <source>
        <strain evidence="6 7">DSM 16529</strain>
    </source>
</reference>
<keyword evidence="1 3" id="KW-0597">Phosphoprotein</keyword>
<dbReference type="PRINTS" id="PR00038">
    <property type="entry name" value="HTHLUXR"/>
</dbReference>
<dbReference type="CDD" id="cd06170">
    <property type="entry name" value="LuxR_C_like"/>
    <property type="match status" value="1"/>
</dbReference>
<dbReference type="PANTHER" id="PTHR43214:SF43">
    <property type="entry name" value="TWO-COMPONENT RESPONSE REGULATOR"/>
    <property type="match status" value="1"/>
</dbReference>
<dbReference type="Gene3D" id="3.40.50.2300">
    <property type="match status" value="1"/>
</dbReference>
<dbReference type="InterPro" id="IPR011006">
    <property type="entry name" value="CheY-like_superfamily"/>
</dbReference>
<evidence type="ECO:0000256" key="2">
    <source>
        <dbReference type="ARBA" id="ARBA00023125"/>
    </source>
</evidence>
<dbReference type="CDD" id="cd17535">
    <property type="entry name" value="REC_NarL-like"/>
    <property type="match status" value="1"/>
</dbReference>
<dbReference type="SMART" id="SM00421">
    <property type="entry name" value="HTH_LUXR"/>
    <property type="match status" value="1"/>
</dbReference>
<dbReference type="InterPro" id="IPR039420">
    <property type="entry name" value="WalR-like"/>
</dbReference>
<dbReference type="SUPFAM" id="SSF52172">
    <property type="entry name" value="CheY-like"/>
    <property type="match status" value="1"/>
</dbReference>
<dbReference type="eggNOG" id="COG2197">
    <property type="taxonomic scope" value="Bacteria"/>
</dbReference>
<keyword evidence="7" id="KW-1185">Reference proteome</keyword>
<evidence type="ECO:0000313" key="7">
    <source>
        <dbReference type="Proteomes" id="UP000014975"/>
    </source>
</evidence>
<dbReference type="Pfam" id="PF00196">
    <property type="entry name" value="GerE"/>
    <property type="match status" value="1"/>
</dbReference>
<sequence length="214" mass="23244">MAKPIRLLVADDHAIVRDGLGRLLASQPGVEVCGEAADGAQAVARCLDLDPDIVLMDIGMPGMDGIEATARIKEARPETRILILTAHEDRNLVRLAMKAGASGYLLKNADRGRLAQAIETLMQDGAFLEPDLCIEAGDVPCGKDDNRFAALTKREREILAMAAEGMRNREIADRLCISVKTVEKHRANLMKKLGLHSVAELVSFALKADFLYKA</sequence>